<reference evidence="2" key="1">
    <citation type="journal article" date="2014" name="Front. Microbiol.">
        <title>High frequency of phylogenetically diverse reductive dehalogenase-homologous genes in deep subseafloor sedimentary metagenomes.</title>
        <authorList>
            <person name="Kawai M."/>
            <person name="Futagami T."/>
            <person name="Toyoda A."/>
            <person name="Takaki Y."/>
            <person name="Nishi S."/>
            <person name="Hori S."/>
            <person name="Arai W."/>
            <person name="Tsubouchi T."/>
            <person name="Morono Y."/>
            <person name="Uchiyama I."/>
            <person name="Ito T."/>
            <person name="Fujiyama A."/>
            <person name="Inagaki F."/>
            <person name="Takami H."/>
        </authorList>
    </citation>
    <scope>NUCLEOTIDE SEQUENCE</scope>
    <source>
        <strain evidence="2">Expedition CK06-06</strain>
    </source>
</reference>
<gene>
    <name evidence="2" type="ORF">S12H4_43982</name>
</gene>
<accession>X1U3Q2</accession>
<proteinExistence type="predicted"/>
<dbReference type="EMBL" id="BARW01027055">
    <property type="protein sequence ID" value="GAJ12198.1"/>
    <property type="molecule type" value="Genomic_DNA"/>
</dbReference>
<comment type="caution">
    <text evidence="2">The sequence shown here is derived from an EMBL/GenBank/DDBJ whole genome shotgun (WGS) entry which is preliminary data.</text>
</comment>
<organism evidence="2">
    <name type="scientific">marine sediment metagenome</name>
    <dbReference type="NCBI Taxonomy" id="412755"/>
    <lineage>
        <taxon>unclassified sequences</taxon>
        <taxon>metagenomes</taxon>
        <taxon>ecological metagenomes</taxon>
    </lineage>
</organism>
<feature type="transmembrane region" description="Helical" evidence="1">
    <location>
        <begin position="6"/>
        <end position="24"/>
    </location>
</feature>
<keyword evidence="1" id="KW-0812">Transmembrane</keyword>
<name>X1U3Q2_9ZZZZ</name>
<keyword evidence="1" id="KW-0472">Membrane</keyword>
<dbReference type="AlphaFoldDB" id="X1U3Q2"/>
<keyword evidence="1" id="KW-1133">Transmembrane helix</keyword>
<evidence type="ECO:0000256" key="1">
    <source>
        <dbReference type="SAM" id="Phobius"/>
    </source>
</evidence>
<protein>
    <submittedName>
        <fullName evidence="2">Uncharacterized protein</fullName>
    </submittedName>
</protein>
<sequence length="57" mass="6951">MIIIRNIIIGLLLLFMLFVLIDQFKRSRMLNERRKKRIIDSKQKLKPEMRDPILKRG</sequence>
<evidence type="ECO:0000313" key="2">
    <source>
        <dbReference type="EMBL" id="GAJ12198.1"/>
    </source>
</evidence>